<accession>A0A916UF74</accession>
<organism evidence="2 3">
    <name type="scientific">Chelatococcus reniformis</name>
    <dbReference type="NCBI Taxonomy" id="1494448"/>
    <lineage>
        <taxon>Bacteria</taxon>
        <taxon>Pseudomonadati</taxon>
        <taxon>Pseudomonadota</taxon>
        <taxon>Alphaproteobacteria</taxon>
        <taxon>Hyphomicrobiales</taxon>
        <taxon>Chelatococcaceae</taxon>
        <taxon>Chelatococcus</taxon>
    </lineage>
</organism>
<dbReference type="Proteomes" id="UP000637002">
    <property type="component" value="Unassembled WGS sequence"/>
</dbReference>
<protein>
    <submittedName>
        <fullName evidence="2">Uncharacterized protein</fullName>
    </submittedName>
</protein>
<feature type="signal peptide" evidence="1">
    <location>
        <begin position="1"/>
        <end position="28"/>
    </location>
</feature>
<evidence type="ECO:0000313" key="2">
    <source>
        <dbReference type="EMBL" id="GGC71458.1"/>
    </source>
</evidence>
<sequence>MLHRIAGAAAALALTFAAGTLIPGMAHADPAGAAACAAKLSKPARMIYDASAPQAAGAGDLKGLVTGQTKGLVMAGKIDRSGARPAAESAGQCLVMLKS</sequence>
<reference evidence="2" key="1">
    <citation type="journal article" date="2014" name="Int. J. Syst. Evol. Microbiol.">
        <title>Complete genome sequence of Corynebacterium casei LMG S-19264T (=DSM 44701T), isolated from a smear-ripened cheese.</title>
        <authorList>
            <consortium name="US DOE Joint Genome Institute (JGI-PGF)"/>
            <person name="Walter F."/>
            <person name="Albersmeier A."/>
            <person name="Kalinowski J."/>
            <person name="Ruckert C."/>
        </authorList>
    </citation>
    <scope>NUCLEOTIDE SEQUENCE</scope>
    <source>
        <strain evidence="2">CGMCC 1.12919</strain>
    </source>
</reference>
<keyword evidence="3" id="KW-1185">Reference proteome</keyword>
<gene>
    <name evidence="2" type="ORF">GCM10010994_32450</name>
</gene>
<reference evidence="2" key="2">
    <citation type="submission" date="2020-09" db="EMBL/GenBank/DDBJ databases">
        <authorList>
            <person name="Sun Q."/>
            <person name="Zhou Y."/>
        </authorList>
    </citation>
    <scope>NUCLEOTIDE SEQUENCE</scope>
    <source>
        <strain evidence="2">CGMCC 1.12919</strain>
    </source>
</reference>
<evidence type="ECO:0000313" key="3">
    <source>
        <dbReference type="Proteomes" id="UP000637002"/>
    </source>
</evidence>
<name>A0A916UF74_9HYPH</name>
<comment type="caution">
    <text evidence="2">The sequence shown here is derived from an EMBL/GenBank/DDBJ whole genome shotgun (WGS) entry which is preliminary data.</text>
</comment>
<dbReference type="EMBL" id="BMGG01000005">
    <property type="protein sequence ID" value="GGC71458.1"/>
    <property type="molecule type" value="Genomic_DNA"/>
</dbReference>
<proteinExistence type="predicted"/>
<feature type="chain" id="PRO_5037571261" evidence="1">
    <location>
        <begin position="29"/>
        <end position="99"/>
    </location>
</feature>
<evidence type="ECO:0000256" key="1">
    <source>
        <dbReference type="SAM" id="SignalP"/>
    </source>
</evidence>
<keyword evidence="1" id="KW-0732">Signal</keyword>
<dbReference type="AlphaFoldDB" id="A0A916UF74"/>